<dbReference type="PIRSF" id="PIRSF037511">
    <property type="entry name" value="Transl_init_SUI1_pro"/>
    <property type="match status" value="1"/>
</dbReference>
<evidence type="ECO:0000259" key="5">
    <source>
        <dbReference type="PROSITE" id="PS50296"/>
    </source>
</evidence>
<dbReference type="InterPro" id="IPR001950">
    <property type="entry name" value="SUI1"/>
</dbReference>
<sequence length="111" mass="11889">MSSLQDQLSNLVYSTDGGRVKEEKPEMDVTPSDGFAHVRRETKGRKGKGVVTITGLGLEAKALKVLAKKLKQTCGTGGTVVGEVIEIQGDKRDVIKSVLEKNGFKVKFIGG</sequence>
<feature type="domain" description="SUI1" evidence="5">
    <location>
        <begin position="40"/>
        <end position="103"/>
    </location>
</feature>
<dbReference type="InterPro" id="IPR050318">
    <property type="entry name" value="DENR/SUI1_TIF"/>
</dbReference>
<evidence type="ECO:0000256" key="1">
    <source>
        <dbReference type="ARBA" id="ARBA00005422"/>
    </source>
</evidence>
<reference evidence="7" key="1">
    <citation type="submission" date="2023-09" db="EMBL/GenBank/DDBJ databases">
        <authorList>
            <person name="Li S."/>
            <person name="Li X."/>
            <person name="Zhang C."/>
            <person name="Zhao Z."/>
        </authorList>
    </citation>
    <scope>NUCLEOTIDE SEQUENCE [LARGE SCALE GENOMIC DNA]</scope>
    <source>
        <strain evidence="7">SQ149</strain>
    </source>
</reference>
<keyword evidence="7" id="KW-1185">Reference proteome</keyword>
<dbReference type="InterPro" id="IPR005872">
    <property type="entry name" value="SUI1_arc_bac"/>
</dbReference>
<dbReference type="PROSITE" id="PS50296">
    <property type="entry name" value="SUI1"/>
    <property type="match status" value="1"/>
</dbReference>
<evidence type="ECO:0000256" key="3">
    <source>
        <dbReference type="ARBA" id="ARBA00022917"/>
    </source>
</evidence>
<evidence type="ECO:0000256" key="4">
    <source>
        <dbReference type="SAM" id="MobiDB-lite"/>
    </source>
</evidence>
<organism evidence="6 7">
    <name type="scientific">Thalassotalea psychrophila</name>
    <dbReference type="NCBI Taxonomy" id="3065647"/>
    <lineage>
        <taxon>Bacteria</taxon>
        <taxon>Pseudomonadati</taxon>
        <taxon>Pseudomonadota</taxon>
        <taxon>Gammaproteobacteria</taxon>
        <taxon>Alteromonadales</taxon>
        <taxon>Colwelliaceae</taxon>
        <taxon>Thalassotalea</taxon>
    </lineage>
</organism>
<dbReference type="EMBL" id="CP134145">
    <property type="protein sequence ID" value="WNC71326.1"/>
    <property type="molecule type" value="Genomic_DNA"/>
</dbReference>
<dbReference type="InterPro" id="IPR036877">
    <property type="entry name" value="SUI1_dom_sf"/>
</dbReference>
<keyword evidence="2" id="KW-0810">Translation regulation</keyword>
<feature type="compositionally biased region" description="Polar residues" evidence="4">
    <location>
        <begin position="1"/>
        <end position="13"/>
    </location>
</feature>
<proteinExistence type="inferred from homology"/>
<dbReference type="PANTHER" id="PTHR12789:SF0">
    <property type="entry name" value="DENSITY-REGULATED PROTEIN"/>
    <property type="match status" value="1"/>
</dbReference>
<feature type="compositionally biased region" description="Basic and acidic residues" evidence="4">
    <location>
        <begin position="18"/>
        <end position="27"/>
    </location>
</feature>
<evidence type="ECO:0000313" key="6">
    <source>
        <dbReference type="EMBL" id="WNC71326.1"/>
    </source>
</evidence>
<dbReference type="CDD" id="cd11567">
    <property type="entry name" value="YciH_like"/>
    <property type="match status" value="1"/>
</dbReference>
<dbReference type="PANTHER" id="PTHR12789">
    <property type="entry name" value="DENSITY-REGULATED PROTEIN HOMOLOG"/>
    <property type="match status" value="1"/>
</dbReference>
<gene>
    <name evidence="6" type="ORF">RGQ13_14505</name>
</gene>
<name>A0ABY9TR83_9GAMM</name>
<comment type="similarity">
    <text evidence="1">Belongs to the SUI1 family.</text>
</comment>
<accession>A0ABY9TR83</accession>
<dbReference type="Pfam" id="PF01253">
    <property type="entry name" value="SUI1"/>
    <property type="match status" value="1"/>
</dbReference>
<protein>
    <submittedName>
        <fullName evidence="6">Stress response translation initiation inhibitor YciH</fullName>
    </submittedName>
</protein>
<dbReference type="Proteomes" id="UP001258994">
    <property type="component" value="Chromosome"/>
</dbReference>
<dbReference type="RefSeq" id="WP_348390461.1">
    <property type="nucleotide sequence ID" value="NZ_CP134145.1"/>
</dbReference>
<feature type="region of interest" description="Disordered" evidence="4">
    <location>
        <begin position="1"/>
        <end position="32"/>
    </location>
</feature>
<dbReference type="Gene3D" id="3.30.780.10">
    <property type="entry name" value="SUI1-like domain"/>
    <property type="match status" value="1"/>
</dbReference>
<evidence type="ECO:0000313" key="7">
    <source>
        <dbReference type="Proteomes" id="UP001258994"/>
    </source>
</evidence>
<dbReference type="SUPFAM" id="SSF55159">
    <property type="entry name" value="eIF1-like"/>
    <property type="match status" value="1"/>
</dbReference>
<evidence type="ECO:0000256" key="2">
    <source>
        <dbReference type="ARBA" id="ARBA00022845"/>
    </source>
</evidence>
<keyword evidence="3" id="KW-0648">Protein biosynthesis</keyword>